<dbReference type="Pfam" id="PF13336">
    <property type="entry name" value="AcetylCoA_hyd_C"/>
    <property type="match status" value="1"/>
</dbReference>
<protein>
    <submittedName>
        <fullName evidence="3">Acetyl-CoA hydrolase/transferase C-terminal domain-containing protein</fullName>
    </submittedName>
</protein>
<proteinExistence type="predicted"/>
<keyword evidence="3" id="KW-0808">Transferase</keyword>
<dbReference type="InterPro" id="IPR037171">
    <property type="entry name" value="NagB/RpiA_transferase-like"/>
</dbReference>
<dbReference type="InterPro" id="IPR046433">
    <property type="entry name" value="ActCoA_hydro"/>
</dbReference>
<feature type="domain" description="Acetyl-CoA hydrolase/transferase C-terminal" evidence="2">
    <location>
        <begin position="32"/>
        <end position="128"/>
    </location>
</feature>
<dbReference type="SUPFAM" id="SSF100950">
    <property type="entry name" value="NagB/RpiA/CoA transferase-like"/>
    <property type="match status" value="1"/>
</dbReference>
<dbReference type="GO" id="GO:0008775">
    <property type="term" value="F:acetate CoA-transferase activity"/>
    <property type="evidence" value="ECO:0007669"/>
    <property type="project" value="InterPro"/>
</dbReference>
<dbReference type="AlphaFoldDB" id="A0A1M7XZ70"/>
<gene>
    <name evidence="3" type="ORF">SAMN02745220_00695</name>
</gene>
<dbReference type="STRING" id="1121416.SAMN02745220_00695"/>
<dbReference type="PANTHER" id="PTHR21432:SF20">
    <property type="entry name" value="ACETYL-COA HYDROLASE"/>
    <property type="match status" value="1"/>
</dbReference>
<keyword evidence="3" id="KW-0378">Hydrolase</keyword>
<reference evidence="3 4" key="1">
    <citation type="submission" date="2016-12" db="EMBL/GenBank/DDBJ databases">
        <authorList>
            <person name="Song W.-J."/>
            <person name="Kurnit D.M."/>
        </authorList>
    </citation>
    <scope>NUCLEOTIDE SEQUENCE [LARGE SCALE GENOMIC DNA]</scope>
    <source>
        <strain evidence="3 4">DSM 18488</strain>
    </source>
</reference>
<evidence type="ECO:0000313" key="3">
    <source>
        <dbReference type="EMBL" id="SHO44193.1"/>
    </source>
</evidence>
<dbReference type="PANTHER" id="PTHR21432">
    <property type="entry name" value="ACETYL-COA HYDROLASE-RELATED"/>
    <property type="match status" value="1"/>
</dbReference>
<evidence type="ECO:0000256" key="1">
    <source>
        <dbReference type="SAM" id="MobiDB-lite"/>
    </source>
</evidence>
<feature type="region of interest" description="Disordered" evidence="1">
    <location>
        <begin position="140"/>
        <end position="161"/>
    </location>
</feature>
<dbReference type="GO" id="GO:0016787">
    <property type="term" value="F:hydrolase activity"/>
    <property type="evidence" value="ECO:0007669"/>
    <property type="project" value="UniProtKB-KW"/>
</dbReference>
<evidence type="ECO:0000259" key="2">
    <source>
        <dbReference type="Pfam" id="PF13336"/>
    </source>
</evidence>
<name>A0A1M7XZ70_9BACT</name>
<dbReference type="GO" id="GO:0006083">
    <property type="term" value="P:acetate metabolic process"/>
    <property type="evidence" value="ECO:0007669"/>
    <property type="project" value="InterPro"/>
</dbReference>
<dbReference type="InterPro" id="IPR026888">
    <property type="entry name" value="AcetylCoA_hyd_C"/>
</dbReference>
<evidence type="ECO:0000313" key="4">
    <source>
        <dbReference type="Proteomes" id="UP000184603"/>
    </source>
</evidence>
<sequence length="161" mass="17316">MLFQQKGFHVLSSTDSLQLSLVACEANIWQEADSLSANTIYSGIGRQADFLRGAYLPNGGAPIIALKSTAGKWVSRILEKSPEGVSLTAIAADPVVIVSEYGAFDPRGFSIGEHALGIAYLAEPEGREVTFITYREGYSENVDPSKKKNSSKPDMNTPFGV</sequence>
<keyword evidence="4" id="KW-1185">Reference proteome</keyword>
<dbReference type="Proteomes" id="UP000184603">
    <property type="component" value="Unassembled WGS sequence"/>
</dbReference>
<dbReference type="EMBL" id="FRFE01000002">
    <property type="protein sequence ID" value="SHO44193.1"/>
    <property type="molecule type" value="Genomic_DNA"/>
</dbReference>
<dbReference type="Gene3D" id="3.40.1080.20">
    <property type="entry name" value="Acetyl-CoA hydrolase/transferase C-terminal domain"/>
    <property type="match status" value="1"/>
</dbReference>
<dbReference type="InterPro" id="IPR038460">
    <property type="entry name" value="AcetylCoA_hyd_C_sf"/>
</dbReference>
<accession>A0A1M7XZ70</accession>
<organism evidence="3 4">
    <name type="scientific">Desulfopila aestuarii DSM 18488</name>
    <dbReference type="NCBI Taxonomy" id="1121416"/>
    <lineage>
        <taxon>Bacteria</taxon>
        <taxon>Pseudomonadati</taxon>
        <taxon>Thermodesulfobacteriota</taxon>
        <taxon>Desulfobulbia</taxon>
        <taxon>Desulfobulbales</taxon>
        <taxon>Desulfocapsaceae</taxon>
        <taxon>Desulfopila</taxon>
    </lineage>
</organism>